<protein>
    <submittedName>
        <fullName evidence="11">Amino acid ABC transporter membrane protein, PAAT family</fullName>
    </submittedName>
</protein>
<dbReference type="RefSeq" id="WP_198926192.1">
    <property type="nucleotide sequence ID" value="NZ_FXBN01000004.1"/>
</dbReference>
<organism evidence="11 12">
    <name type="scientific">Methanohalophilus portucalensis FDF-1</name>
    <dbReference type="NCBI Taxonomy" id="523843"/>
    <lineage>
        <taxon>Archaea</taxon>
        <taxon>Methanobacteriati</taxon>
        <taxon>Methanobacteriota</taxon>
        <taxon>Stenosarchaea group</taxon>
        <taxon>Methanomicrobia</taxon>
        <taxon>Methanosarcinales</taxon>
        <taxon>Methanosarcinaceae</taxon>
        <taxon>Methanohalophilus</taxon>
    </lineage>
</organism>
<dbReference type="NCBIfam" id="TIGR01726">
    <property type="entry name" value="HEQRo_perm_3TM"/>
    <property type="match status" value="1"/>
</dbReference>
<evidence type="ECO:0000256" key="6">
    <source>
        <dbReference type="ARBA" id="ARBA00022970"/>
    </source>
</evidence>
<evidence type="ECO:0000256" key="2">
    <source>
        <dbReference type="ARBA" id="ARBA00010072"/>
    </source>
</evidence>
<feature type="domain" description="ABC transmembrane type-1" evidence="10">
    <location>
        <begin position="22"/>
        <end position="217"/>
    </location>
</feature>
<keyword evidence="5 9" id="KW-0812">Transmembrane</keyword>
<dbReference type="FunFam" id="1.10.3720.10:FF:000033">
    <property type="entry name" value="Polar amino acid ABC transporter permease"/>
    <property type="match status" value="1"/>
</dbReference>
<feature type="transmembrane region" description="Helical" evidence="9">
    <location>
        <begin position="22"/>
        <end position="46"/>
    </location>
</feature>
<sequence length="231" mass="25112">MSILESYVGHIVAVMPSLLQGALITIEVTSLSVFFGTIIGIFVALGKMSSRKALRWPSMTYIDVIRGTPLLVQILLFYYGIPGLISSMTGQPLRIDPILAGVFVCSINSGAYVAEIVRAGIQSVDRGQMEAARSLGMTHSQSMKKIILPQAFKNILPPMGNEFIVLLKDSSLLAIIGVPELLQSGRLYIATTFASFPVYIGVALVYLVLTLSISKLIDYLERRLGVSDSRN</sequence>
<keyword evidence="6" id="KW-0029">Amino-acid transport</keyword>
<evidence type="ECO:0000256" key="9">
    <source>
        <dbReference type="RuleBase" id="RU363032"/>
    </source>
</evidence>
<dbReference type="PANTHER" id="PTHR30614">
    <property type="entry name" value="MEMBRANE COMPONENT OF AMINO ACID ABC TRANSPORTER"/>
    <property type="match status" value="1"/>
</dbReference>
<dbReference type="Proteomes" id="UP000193969">
    <property type="component" value="Unassembled WGS sequence"/>
</dbReference>
<feature type="transmembrane region" description="Helical" evidence="9">
    <location>
        <begin position="188"/>
        <end position="213"/>
    </location>
</feature>
<dbReference type="PANTHER" id="PTHR30614:SF20">
    <property type="entry name" value="GLUTAMINE TRANSPORT SYSTEM PERMEASE PROTEIN GLNP"/>
    <property type="match status" value="1"/>
</dbReference>
<keyword evidence="8 9" id="KW-0472">Membrane</keyword>
<dbReference type="PROSITE" id="PS50928">
    <property type="entry name" value="ABC_TM1"/>
    <property type="match status" value="1"/>
</dbReference>
<gene>
    <name evidence="11" type="ORF">SAMN06264941_1972</name>
</gene>
<name>A0A1X7NZJ6_9EURY</name>
<keyword evidence="4" id="KW-1003">Cell membrane</keyword>
<dbReference type="Gene3D" id="1.10.3720.10">
    <property type="entry name" value="MetI-like"/>
    <property type="match status" value="1"/>
</dbReference>
<evidence type="ECO:0000259" key="10">
    <source>
        <dbReference type="PROSITE" id="PS50928"/>
    </source>
</evidence>
<keyword evidence="7 9" id="KW-1133">Transmembrane helix</keyword>
<dbReference type="AlphaFoldDB" id="A0A1X7NZJ6"/>
<dbReference type="InterPro" id="IPR000515">
    <property type="entry name" value="MetI-like"/>
</dbReference>
<evidence type="ECO:0000256" key="7">
    <source>
        <dbReference type="ARBA" id="ARBA00022989"/>
    </source>
</evidence>
<keyword evidence="12" id="KW-1185">Reference proteome</keyword>
<proteinExistence type="inferred from homology"/>
<dbReference type="InterPro" id="IPR010065">
    <property type="entry name" value="AA_ABC_transptr_permease_3TM"/>
</dbReference>
<keyword evidence="3 9" id="KW-0813">Transport</keyword>
<comment type="similarity">
    <text evidence="2">Belongs to the binding-protein-dependent transport system permease family. HisMQ subfamily.</text>
</comment>
<evidence type="ECO:0000256" key="5">
    <source>
        <dbReference type="ARBA" id="ARBA00022692"/>
    </source>
</evidence>
<evidence type="ECO:0000313" key="11">
    <source>
        <dbReference type="EMBL" id="SMH43771.1"/>
    </source>
</evidence>
<reference evidence="12" key="1">
    <citation type="submission" date="2017-04" db="EMBL/GenBank/DDBJ databases">
        <authorList>
            <person name="Varghese N."/>
            <person name="Submissions S."/>
        </authorList>
    </citation>
    <scope>NUCLEOTIDE SEQUENCE [LARGE SCALE GENOMIC DNA]</scope>
    <source>
        <strain evidence="12">FDF-1</strain>
    </source>
</reference>
<feature type="transmembrane region" description="Helical" evidence="9">
    <location>
        <begin position="67"/>
        <end position="85"/>
    </location>
</feature>
<comment type="subcellular location">
    <subcellularLocation>
        <location evidence="1 9">Cell membrane</location>
        <topology evidence="1 9">Multi-pass membrane protein</topology>
    </subcellularLocation>
</comment>
<dbReference type="InterPro" id="IPR035906">
    <property type="entry name" value="MetI-like_sf"/>
</dbReference>
<dbReference type="EMBL" id="FXBN01000004">
    <property type="protein sequence ID" value="SMH43771.1"/>
    <property type="molecule type" value="Genomic_DNA"/>
</dbReference>
<evidence type="ECO:0000313" key="12">
    <source>
        <dbReference type="Proteomes" id="UP000193969"/>
    </source>
</evidence>
<accession>A0A1X7NZJ6</accession>
<dbReference type="GO" id="GO:0043190">
    <property type="term" value="C:ATP-binding cassette (ABC) transporter complex"/>
    <property type="evidence" value="ECO:0007669"/>
    <property type="project" value="InterPro"/>
</dbReference>
<dbReference type="GO" id="GO:0006865">
    <property type="term" value="P:amino acid transport"/>
    <property type="evidence" value="ECO:0007669"/>
    <property type="project" value="UniProtKB-KW"/>
</dbReference>
<evidence type="ECO:0000256" key="8">
    <source>
        <dbReference type="ARBA" id="ARBA00023136"/>
    </source>
</evidence>
<dbReference type="GO" id="GO:0022857">
    <property type="term" value="F:transmembrane transporter activity"/>
    <property type="evidence" value="ECO:0007669"/>
    <property type="project" value="InterPro"/>
</dbReference>
<dbReference type="OrthoDB" id="60458at2157"/>
<dbReference type="CDD" id="cd06261">
    <property type="entry name" value="TM_PBP2"/>
    <property type="match status" value="1"/>
</dbReference>
<dbReference type="Pfam" id="PF00528">
    <property type="entry name" value="BPD_transp_1"/>
    <property type="match status" value="1"/>
</dbReference>
<evidence type="ECO:0000256" key="3">
    <source>
        <dbReference type="ARBA" id="ARBA00022448"/>
    </source>
</evidence>
<dbReference type="SUPFAM" id="SSF161098">
    <property type="entry name" value="MetI-like"/>
    <property type="match status" value="1"/>
</dbReference>
<evidence type="ECO:0000256" key="4">
    <source>
        <dbReference type="ARBA" id="ARBA00022475"/>
    </source>
</evidence>
<dbReference type="InterPro" id="IPR043429">
    <property type="entry name" value="ArtM/GltK/GlnP/TcyL/YhdX-like"/>
</dbReference>
<evidence type="ECO:0000256" key="1">
    <source>
        <dbReference type="ARBA" id="ARBA00004651"/>
    </source>
</evidence>